<evidence type="ECO:0000256" key="1">
    <source>
        <dbReference type="SAM" id="SignalP"/>
    </source>
</evidence>
<dbReference type="Proteomes" id="UP001497472">
    <property type="component" value="Unassembled WGS sequence"/>
</dbReference>
<evidence type="ECO:0000313" key="3">
    <source>
        <dbReference type="Proteomes" id="UP001497472"/>
    </source>
</evidence>
<comment type="caution">
    <text evidence="2">The sequence shown here is derived from an EMBL/GenBank/DDBJ whole genome shotgun (WGS) entry which is preliminary data.</text>
</comment>
<feature type="chain" id="PRO_5043382079" evidence="1">
    <location>
        <begin position="18"/>
        <end position="299"/>
    </location>
</feature>
<organism evidence="2 3">
    <name type="scientific">Leptosia nina</name>
    <dbReference type="NCBI Taxonomy" id="320188"/>
    <lineage>
        <taxon>Eukaryota</taxon>
        <taxon>Metazoa</taxon>
        <taxon>Ecdysozoa</taxon>
        <taxon>Arthropoda</taxon>
        <taxon>Hexapoda</taxon>
        <taxon>Insecta</taxon>
        <taxon>Pterygota</taxon>
        <taxon>Neoptera</taxon>
        <taxon>Endopterygota</taxon>
        <taxon>Lepidoptera</taxon>
        <taxon>Glossata</taxon>
        <taxon>Ditrysia</taxon>
        <taxon>Papilionoidea</taxon>
        <taxon>Pieridae</taxon>
        <taxon>Pierinae</taxon>
        <taxon>Leptosia</taxon>
    </lineage>
</organism>
<accession>A0AAV1JWU9</accession>
<gene>
    <name evidence="2" type="ORF">LNINA_LOCUS12758</name>
</gene>
<reference evidence="2 3" key="1">
    <citation type="submission" date="2023-11" db="EMBL/GenBank/DDBJ databases">
        <authorList>
            <person name="Okamura Y."/>
        </authorList>
    </citation>
    <scope>NUCLEOTIDE SEQUENCE [LARGE SCALE GENOMIC DNA]</scope>
</reference>
<keyword evidence="1" id="KW-0732">Signal</keyword>
<protein>
    <submittedName>
        <fullName evidence="2">Uncharacterized protein</fullName>
    </submittedName>
</protein>
<sequence length="299" mass="32960">MFAKILLVSACVGIAVAQYGGYGHGNAHAVSSQNIVLHQNQGHVQHAPVYQHQPAVIQHQPLHYAAPVQHQDYHLVCFAAVVATAFAQYGHGHGHGYSSQHFHKHDGHPQKVHGAHGHHDYHVLLIAAVVAVASAQYGGYHGYGQASHSIVQHQPAVVAHQPVLLQHQPARYAAPVHQDYNVLFFASIVATVLGHYVPHYEAHSEQRVTKYEGHPEVVQVGGYHGHGHQIDYHVCLSSLILLVFLEYGQCHGPAYSSQHFHKHDGHPEVIHVKGHHGHGHIDYHIPCRCQIRDPPYSAT</sequence>
<proteinExistence type="predicted"/>
<name>A0AAV1JWU9_9NEOP</name>
<evidence type="ECO:0000313" key="2">
    <source>
        <dbReference type="EMBL" id="CAK1553790.1"/>
    </source>
</evidence>
<dbReference type="EMBL" id="CAVLEF010000225">
    <property type="protein sequence ID" value="CAK1553790.1"/>
    <property type="molecule type" value="Genomic_DNA"/>
</dbReference>
<keyword evidence="3" id="KW-1185">Reference proteome</keyword>
<feature type="signal peptide" evidence="1">
    <location>
        <begin position="1"/>
        <end position="17"/>
    </location>
</feature>
<dbReference type="AlphaFoldDB" id="A0AAV1JWU9"/>